<feature type="transmembrane region" description="Helical" evidence="1">
    <location>
        <begin position="6"/>
        <end position="31"/>
    </location>
</feature>
<evidence type="ECO:0000313" key="2">
    <source>
        <dbReference type="EMBL" id="JAD58336.1"/>
    </source>
</evidence>
<reference evidence="2" key="2">
    <citation type="journal article" date="2015" name="Data Brief">
        <title>Shoot transcriptome of the giant reed, Arundo donax.</title>
        <authorList>
            <person name="Barrero R.A."/>
            <person name="Guerrero F.D."/>
            <person name="Moolhuijzen P."/>
            <person name="Goolsby J.A."/>
            <person name="Tidwell J."/>
            <person name="Bellgard S.E."/>
            <person name="Bellgard M.I."/>
        </authorList>
    </citation>
    <scope>NUCLEOTIDE SEQUENCE</scope>
    <source>
        <tissue evidence="2">Shoot tissue taken approximately 20 cm above the soil surface</tissue>
    </source>
</reference>
<proteinExistence type="predicted"/>
<keyword evidence="1" id="KW-1133">Transmembrane helix</keyword>
<name>A0A0A9B4M7_ARUDO</name>
<organism evidence="2">
    <name type="scientific">Arundo donax</name>
    <name type="common">Giant reed</name>
    <name type="synonym">Donax arundinaceus</name>
    <dbReference type="NCBI Taxonomy" id="35708"/>
    <lineage>
        <taxon>Eukaryota</taxon>
        <taxon>Viridiplantae</taxon>
        <taxon>Streptophyta</taxon>
        <taxon>Embryophyta</taxon>
        <taxon>Tracheophyta</taxon>
        <taxon>Spermatophyta</taxon>
        <taxon>Magnoliopsida</taxon>
        <taxon>Liliopsida</taxon>
        <taxon>Poales</taxon>
        <taxon>Poaceae</taxon>
        <taxon>PACMAD clade</taxon>
        <taxon>Arundinoideae</taxon>
        <taxon>Arundineae</taxon>
        <taxon>Arundo</taxon>
    </lineage>
</organism>
<sequence length="37" mass="4369">MPLHVFLYHSIVFVFTFELINAIYLCTLPAYEQGFQC</sequence>
<keyword evidence="1" id="KW-0472">Membrane</keyword>
<dbReference type="EMBL" id="GBRH01239559">
    <property type="protein sequence ID" value="JAD58336.1"/>
    <property type="molecule type" value="Transcribed_RNA"/>
</dbReference>
<accession>A0A0A9B4M7</accession>
<dbReference type="AlphaFoldDB" id="A0A0A9B4M7"/>
<keyword evidence="1" id="KW-0812">Transmembrane</keyword>
<protein>
    <submittedName>
        <fullName evidence="2">Uncharacterized protein</fullName>
    </submittedName>
</protein>
<reference evidence="2" key="1">
    <citation type="submission" date="2014-09" db="EMBL/GenBank/DDBJ databases">
        <authorList>
            <person name="Magalhaes I.L.F."/>
            <person name="Oliveira U."/>
            <person name="Santos F.R."/>
            <person name="Vidigal T.H.D.A."/>
            <person name="Brescovit A.D."/>
            <person name="Santos A.J."/>
        </authorList>
    </citation>
    <scope>NUCLEOTIDE SEQUENCE</scope>
    <source>
        <tissue evidence="2">Shoot tissue taken approximately 20 cm above the soil surface</tissue>
    </source>
</reference>
<evidence type="ECO:0000256" key="1">
    <source>
        <dbReference type="SAM" id="Phobius"/>
    </source>
</evidence>